<reference evidence="6 7" key="1">
    <citation type="submission" date="2019-01" db="EMBL/GenBank/DDBJ databases">
        <authorList>
            <person name="Zhang S."/>
        </authorList>
    </citation>
    <scope>NUCLEOTIDE SEQUENCE [LARGE SCALE GENOMIC DNA]</scope>
    <source>
        <strain evidence="6 7">1626</strain>
    </source>
</reference>
<evidence type="ECO:0000313" key="6">
    <source>
        <dbReference type="EMBL" id="TKS54104.1"/>
    </source>
</evidence>
<evidence type="ECO:0000256" key="2">
    <source>
        <dbReference type="ARBA" id="ARBA00022679"/>
    </source>
</evidence>
<proteinExistence type="inferred from homology"/>
<gene>
    <name evidence="6" type="ORF">E4582_04500</name>
</gene>
<dbReference type="InterPro" id="IPR029063">
    <property type="entry name" value="SAM-dependent_MTases_sf"/>
</dbReference>
<keyword evidence="7" id="KW-1185">Reference proteome</keyword>
<comment type="similarity">
    <text evidence="1">Belongs to the spermidine/spermine synthase family.</text>
</comment>
<dbReference type="RefSeq" id="WP_134673485.1">
    <property type="nucleotide sequence ID" value="NZ_SPUH01000001.1"/>
</dbReference>
<dbReference type="SUPFAM" id="SSF53335">
    <property type="entry name" value="S-adenosyl-L-methionine-dependent methyltransferases"/>
    <property type="match status" value="1"/>
</dbReference>
<evidence type="ECO:0000256" key="4">
    <source>
        <dbReference type="PROSITE-ProRule" id="PRU00354"/>
    </source>
</evidence>
<dbReference type="InterPro" id="IPR030374">
    <property type="entry name" value="PABS"/>
</dbReference>
<feature type="domain" description="PABS" evidence="5">
    <location>
        <begin position="89"/>
        <end position="250"/>
    </location>
</feature>
<dbReference type="Gene3D" id="3.40.50.150">
    <property type="entry name" value="Vaccinia Virus protein VP39"/>
    <property type="match status" value="1"/>
</dbReference>
<dbReference type="AlphaFoldDB" id="A0A4Z1R368"/>
<dbReference type="Pfam" id="PF01564">
    <property type="entry name" value="Spermine_synth"/>
    <property type="match status" value="1"/>
</dbReference>
<dbReference type="Proteomes" id="UP000298681">
    <property type="component" value="Unassembled WGS sequence"/>
</dbReference>
<feature type="active site" description="Proton acceptor" evidence="4">
    <location>
        <position position="162"/>
    </location>
</feature>
<dbReference type="GO" id="GO:0016740">
    <property type="term" value="F:transferase activity"/>
    <property type="evidence" value="ECO:0007669"/>
    <property type="project" value="UniProtKB-UniRule"/>
</dbReference>
<comment type="caution">
    <text evidence="6">The sequence shown here is derived from an EMBL/GenBank/DDBJ whole genome shotgun (WGS) entry which is preliminary data.</text>
</comment>
<evidence type="ECO:0000256" key="1">
    <source>
        <dbReference type="ARBA" id="ARBA00007867"/>
    </source>
</evidence>
<accession>A0A4Z1R368</accession>
<evidence type="ECO:0000259" key="5">
    <source>
        <dbReference type="PROSITE" id="PS51006"/>
    </source>
</evidence>
<dbReference type="GO" id="GO:0006596">
    <property type="term" value="P:polyamine biosynthetic process"/>
    <property type="evidence" value="ECO:0007669"/>
    <property type="project" value="UniProtKB-UniRule"/>
</dbReference>
<keyword evidence="2 4" id="KW-0808">Transferase</keyword>
<evidence type="ECO:0000313" key="7">
    <source>
        <dbReference type="Proteomes" id="UP000298681"/>
    </source>
</evidence>
<dbReference type="PROSITE" id="PS51006">
    <property type="entry name" value="PABS_2"/>
    <property type="match status" value="1"/>
</dbReference>
<dbReference type="PANTHER" id="PTHR43317">
    <property type="entry name" value="THERMOSPERMINE SYNTHASE ACAULIS5"/>
    <property type="match status" value="1"/>
</dbReference>
<dbReference type="PANTHER" id="PTHR43317:SF11">
    <property type="entry name" value="POLYAMINE AMINOPROPYLTRANSFERASE 2"/>
    <property type="match status" value="1"/>
</dbReference>
<keyword evidence="3 4" id="KW-0620">Polyamine biosynthesis</keyword>
<dbReference type="EMBL" id="SPUH01000001">
    <property type="protein sequence ID" value="TKS54104.1"/>
    <property type="molecule type" value="Genomic_DNA"/>
</dbReference>
<name>A0A4Z1R368_9GAMM</name>
<evidence type="ECO:0000256" key="3">
    <source>
        <dbReference type="ARBA" id="ARBA00023115"/>
    </source>
</evidence>
<organism evidence="6 7">
    <name type="scientific">Luteimonas yindakuii</name>
    <dbReference type="NCBI Taxonomy" id="2565782"/>
    <lineage>
        <taxon>Bacteria</taxon>
        <taxon>Pseudomonadati</taxon>
        <taxon>Pseudomonadota</taxon>
        <taxon>Gammaproteobacteria</taxon>
        <taxon>Lysobacterales</taxon>
        <taxon>Lysobacteraceae</taxon>
        <taxon>Luteimonas</taxon>
    </lineage>
</organism>
<protein>
    <submittedName>
        <fullName evidence="6">Transferase</fullName>
    </submittedName>
</protein>
<sequence length="280" mass="30779">MHDEGGNDGGNRNVAAWLQRWWQRLRGPVDASGRRLRRPSVRRYGRYAALHFTRRQTQSRMLADDPDHLLIDYTRTMLAALLWAPPRPRIAMIGLGGGSQAKFIHRHFPEATLDVVENNPWVVELRREFGIPDDDGRLQVLVDDGAAFVAARPGRYDVLLVDGYDETGIPPVLSTPRFYADCHAALVPGGALSVNLFVAEADVHVERLQAVFGAAQVLVVEEARMRNQVAFAWRGPRPDADAVARLLAGREAVAVAQLQPVLDRFVAALAAQGAGTTTPG</sequence>